<dbReference type="OrthoDB" id="10423546at2759"/>
<accession>A0A0V0RGL3</accession>
<dbReference type="AlphaFoldDB" id="A0A0V0RGL3"/>
<proteinExistence type="predicted"/>
<organism evidence="1 2">
    <name type="scientific">Trichinella nelsoni</name>
    <dbReference type="NCBI Taxonomy" id="6336"/>
    <lineage>
        <taxon>Eukaryota</taxon>
        <taxon>Metazoa</taxon>
        <taxon>Ecdysozoa</taxon>
        <taxon>Nematoda</taxon>
        <taxon>Enoplea</taxon>
        <taxon>Dorylaimia</taxon>
        <taxon>Trichinellida</taxon>
        <taxon>Trichinellidae</taxon>
        <taxon>Trichinella</taxon>
    </lineage>
</organism>
<dbReference type="EMBL" id="JYDL01000191">
    <property type="protein sequence ID" value="KRX13635.1"/>
    <property type="molecule type" value="Genomic_DNA"/>
</dbReference>
<dbReference type="Proteomes" id="UP000054630">
    <property type="component" value="Unassembled WGS sequence"/>
</dbReference>
<evidence type="ECO:0000313" key="2">
    <source>
        <dbReference type="Proteomes" id="UP000054630"/>
    </source>
</evidence>
<reference evidence="1 2" key="1">
    <citation type="submission" date="2015-01" db="EMBL/GenBank/DDBJ databases">
        <title>Evolution of Trichinella species and genotypes.</title>
        <authorList>
            <person name="Korhonen P.K."/>
            <person name="Edoardo P."/>
            <person name="Giuseppe L.R."/>
            <person name="Gasser R.B."/>
        </authorList>
    </citation>
    <scope>NUCLEOTIDE SEQUENCE [LARGE SCALE GENOMIC DNA]</scope>
    <source>
        <strain evidence="1">ISS37</strain>
    </source>
</reference>
<comment type="caution">
    <text evidence="1">The sequence shown here is derived from an EMBL/GenBank/DDBJ whole genome shotgun (WGS) entry which is preliminary data.</text>
</comment>
<sequence length="149" mass="16628">MQDECLQNLADGYESNCYKSGCLIQARGDGSFCHHKRTEDEFLAVIKVRKEAKCETEVKAEIEDAALGSKSVGKMLCKTNVFKIWLMDTNQIVTSRDVLFKPEEMDLSVIITVIKVRKEAKCETEVKAEEEDAALGSKSVGKMVDNLSD</sequence>
<gene>
    <name evidence="1" type="ORF">T07_10508</name>
</gene>
<protein>
    <submittedName>
        <fullName evidence="1">Uncharacterized protein</fullName>
    </submittedName>
</protein>
<keyword evidence="2" id="KW-1185">Reference proteome</keyword>
<evidence type="ECO:0000313" key="1">
    <source>
        <dbReference type="EMBL" id="KRX13635.1"/>
    </source>
</evidence>
<name>A0A0V0RGL3_9BILA</name>